<keyword evidence="1" id="KW-0812">Transmembrane</keyword>
<keyword evidence="5" id="KW-1185">Reference proteome</keyword>
<evidence type="ECO:0000259" key="3">
    <source>
        <dbReference type="Pfam" id="PF19040"/>
    </source>
</evidence>
<dbReference type="GO" id="GO:0016747">
    <property type="term" value="F:acyltransferase activity, transferring groups other than amino-acyl groups"/>
    <property type="evidence" value="ECO:0007669"/>
    <property type="project" value="InterPro"/>
</dbReference>
<feature type="transmembrane region" description="Helical" evidence="1">
    <location>
        <begin position="75"/>
        <end position="93"/>
    </location>
</feature>
<dbReference type="AlphaFoldDB" id="A0A2G5K8F9"/>
<feature type="transmembrane region" description="Helical" evidence="1">
    <location>
        <begin position="99"/>
        <end position="119"/>
    </location>
</feature>
<dbReference type="Pfam" id="PF01757">
    <property type="entry name" value="Acyl_transf_3"/>
    <property type="match status" value="1"/>
</dbReference>
<feature type="domain" description="SGNH" evidence="3">
    <location>
        <begin position="410"/>
        <end position="660"/>
    </location>
</feature>
<dbReference type="GO" id="GO:0009103">
    <property type="term" value="P:lipopolysaccharide biosynthetic process"/>
    <property type="evidence" value="ECO:0007669"/>
    <property type="project" value="TreeGrafter"/>
</dbReference>
<feature type="transmembrane region" description="Helical" evidence="1">
    <location>
        <begin position="12"/>
        <end position="28"/>
    </location>
</feature>
<evidence type="ECO:0000256" key="1">
    <source>
        <dbReference type="SAM" id="Phobius"/>
    </source>
</evidence>
<dbReference type="Proteomes" id="UP000231516">
    <property type="component" value="Unassembled WGS sequence"/>
</dbReference>
<feature type="transmembrane region" description="Helical" evidence="1">
    <location>
        <begin position="352"/>
        <end position="369"/>
    </location>
</feature>
<feature type="transmembrane region" description="Helical" evidence="1">
    <location>
        <begin position="224"/>
        <end position="242"/>
    </location>
</feature>
<dbReference type="PANTHER" id="PTHR23028:SF53">
    <property type="entry name" value="ACYL_TRANSF_3 DOMAIN-CONTAINING PROTEIN"/>
    <property type="match status" value="1"/>
</dbReference>
<dbReference type="InterPro" id="IPR050879">
    <property type="entry name" value="Acyltransferase_3"/>
</dbReference>
<feature type="domain" description="Acyltransferase 3" evidence="2">
    <location>
        <begin position="8"/>
        <end position="332"/>
    </location>
</feature>
<evidence type="ECO:0008006" key="6">
    <source>
        <dbReference type="Google" id="ProtNLM"/>
    </source>
</evidence>
<feature type="transmembrane region" description="Helical" evidence="1">
    <location>
        <begin position="190"/>
        <end position="212"/>
    </location>
</feature>
<gene>
    <name evidence="4" type="ORF">BFP76_12510</name>
</gene>
<feature type="transmembrane region" description="Helical" evidence="1">
    <location>
        <begin position="34"/>
        <end position="54"/>
    </location>
</feature>
<dbReference type="EMBL" id="MDGM01000007">
    <property type="protein sequence ID" value="PIB25821.1"/>
    <property type="molecule type" value="Genomic_DNA"/>
</dbReference>
<name>A0A2G5K8F9_9RHOB</name>
<feature type="transmembrane region" description="Helical" evidence="1">
    <location>
        <begin position="248"/>
        <end position="270"/>
    </location>
</feature>
<reference evidence="4 5" key="1">
    <citation type="submission" date="2016-08" db="EMBL/GenBank/DDBJ databases">
        <title>Draft genome of Amylibacter sp. strain 4G11.</title>
        <authorList>
            <person name="Wong S.-K."/>
            <person name="Hamasaki K."/>
            <person name="Yoshizawa S."/>
        </authorList>
    </citation>
    <scope>NUCLEOTIDE SEQUENCE [LARGE SCALE GENOMIC DNA]</scope>
    <source>
        <strain evidence="4 5">4G11</strain>
    </source>
</reference>
<evidence type="ECO:0000259" key="2">
    <source>
        <dbReference type="Pfam" id="PF01757"/>
    </source>
</evidence>
<dbReference type="OrthoDB" id="9796461at2"/>
<protein>
    <recommendedName>
        <fullName evidence="6">Acyltransferase</fullName>
    </recommendedName>
</protein>
<dbReference type="GO" id="GO:0016020">
    <property type="term" value="C:membrane"/>
    <property type="evidence" value="ECO:0007669"/>
    <property type="project" value="TreeGrafter"/>
</dbReference>
<feature type="transmembrane region" description="Helical" evidence="1">
    <location>
        <begin position="164"/>
        <end position="184"/>
    </location>
</feature>
<dbReference type="RefSeq" id="WP_099591558.1">
    <property type="nucleotide sequence ID" value="NZ_MDGM01000007.1"/>
</dbReference>
<evidence type="ECO:0000313" key="5">
    <source>
        <dbReference type="Proteomes" id="UP000231516"/>
    </source>
</evidence>
<keyword evidence="1" id="KW-0472">Membrane</keyword>
<sequence>MAKLEYRNDIDGLRAIAVMSVIFYHIGFHHIQAGYAGVDVFFTISGFLIGGILLREKQTGNFSYRAFYARRARRILPALFAVIITSFGIGWFFSMPNELRYFGGAALSAILSVSNIWYFNVLDYFNPAATEDPLIHTWSLGIEEQFYLIFPLLLSLIWAFARKFLLPVLVLLAFVSFVVMIVTNEDQPDAAFYLIHTRAWELLVGVILACIAARDSRWQTNSVVSSYLATFGLIVLVASLIWTPQHVVWPSVWTIPPIFGTALLLFFGGGKSIANKVLTFPPMILIGLISYSAYLWHQPVLAYFATMGRQPQSIWAMLLLTAVILGLAWLSWRWIETPFRKGGLNTRKVSTLLIGQAAIILLFSVAGHVTKGFPSRLPQAALEILDEKGLLSPTYEKCLPSRPESWTRDLASQTCIHGDHNFPRVALLGDSHAGTLANALGEALQSSGLSIQEFTLSGCTSIPNVQSNAQKRALACSDYAHRVRDFIAKSNDYDVVVIHAVWEYYFVNKEVVAPNGHFHKNEQFLFPISGQPDMSDEQRQIAIVQELSQLISDLKQAGKHVVLVQPTPSPWFDIPRFAARSLWNSGKEIDELGYPVSNFKDLIDPTNDMLIKAASGKATLVNPMEQLCANDGECLVIKDGRPLYADHNHLSVYGVSEIIPGLVRAIVDQKSAQAN</sequence>
<organism evidence="4 5">
    <name type="scientific">Paramylibacter kogurei</name>
    <dbReference type="NCBI Taxonomy" id="1889778"/>
    <lineage>
        <taxon>Bacteria</taxon>
        <taxon>Pseudomonadati</taxon>
        <taxon>Pseudomonadota</taxon>
        <taxon>Alphaproteobacteria</taxon>
        <taxon>Rhodobacterales</taxon>
        <taxon>Paracoccaceae</taxon>
        <taxon>Paramylibacter</taxon>
    </lineage>
</organism>
<feature type="transmembrane region" description="Helical" evidence="1">
    <location>
        <begin position="314"/>
        <end position="332"/>
    </location>
</feature>
<comment type="caution">
    <text evidence="4">The sequence shown here is derived from an EMBL/GenBank/DDBJ whole genome shotgun (WGS) entry which is preliminary data.</text>
</comment>
<evidence type="ECO:0000313" key="4">
    <source>
        <dbReference type="EMBL" id="PIB25821.1"/>
    </source>
</evidence>
<accession>A0A2G5K8F9</accession>
<keyword evidence="1" id="KW-1133">Transmembrane helix</keyword>
<dbReference type="InterPro" id="IPR043968">
    <property type="entry name" value="SGNH"/>
</dbReference>
<feature type="transmembrane region" description="Helical" evidence="1">
    <location>
        <begin position="277"/>
        <end position="294"/>
    </location>
</feature>
<dbReference type="Pfam" id="PF19040">
    <property type="entry name" value="SGNH"/>
    <property type="match status" value="1"/>
</dbReference>
<dbReference type="PANTHER" id="PTHR23028">
    <property type="entry name" value="ACETYLTRANSFERASE"/>
    <property type="match status" value="1"/>
</dbReference>
<dbReference type="InterPro" id="IPR002656">
    <property type="entry name" value="Acyl_transf_3_dom"/>
</dbReference>
<proteinExistence type="predicted"/>
<dbReference type="SUPFAM" id="SSF52266">
    <property type="entry name" value="SGNH hydrolase"/>
    <property type="match status" value="1"/>
</dbReference>